<proteinExistence type="predicted"/>
<dbReference type="Proteomes" id="UP000195755">
    <property type="component" value="Chromosome"/>
</dbReference>
<reference evidence="1 2" key="1">
    <citation type="submission" date="2017-06" db="EMBL/GenBank/DDBJ databases">
        <title>Streptomyces albireticuli Genome sequencing and assembly.</title>
        <authorList>
            <person name="Wang Y."/>
            <person name="Du B."/>
            <person name="Ding Y."/>
            <person name="Liu H."/>
            <person name="Hou Q."/>
            <person name="Liu K."/>
            <person name="Yao L."/>
            <person name="Wang C."/>
        </authorList>
    </citation>
    <scope>NUCLEOTIDE SEQUENCE [LARGE SCALE GENOMIC DNA]</scope>
    <source>
        <strain evidence="1 2">MDJK11</strain>
    </source>
</reference>
<name>A0A1Z2L6A7_9ACTN</name>
<protein>
    <submittedName>
        <fullName evidence="1">Uncharacterized protein</fullName>
    </submittedName>
</protein>
<organism evidence="1 2">
    <name type="scientific">Streptomyces albireticuli</name>
    <dbReference type="NCBI Taxonomy" id="1940"/>
    <lineage>
        <taxon>Bacteria</taxon>
        <taxon>Bacillati</taxon>
        <taxon>Actinomycetota</taxon>
        <taxon>Actinomycetes</taxon>
        <taxon>Kitasatosporales</taxon>
        <taxon>Streptomycetaceae</taxon>
        <taxon>Streptomyces</taxon>
    </lineage>
</organism>
<dbReference type="EMBL" id="CP021744">
    <property type="protein sequence ID" value="ARZ69836.1"/>
    <property type="molecule type" value="Genomic_DNA"/>
</dbReference>
<dbReference type="AlphaFoldDB" id="A0A1Z2L6A7"/>
<evidence type="ECO:0000313" key="1">
    <source>
        <dbReference type="EMBL" id="ARZ69836.1"/>
    </source>
</evidence>
<dbReference type="KEGG" id="salj:SMD11_4228"/>
<gene>
    <name evidence="1" type="ORF">SMD11_4228</name>
</gene>
<accession>A0A1Z2L6A7</accession>
<evidence type="ECO:0000313" key="2">
    <source>
        <dbReference type="Proteomes" id="UP000195755"/>
    </source>
</evidence>
<sequence>MSRAARTRSMALRMRCRLEEMDSRSGSAASHQV</sequence>